<keyword evidence="4" id="KW-1185">Reference proteome</keyword>
<dbReference type="RefSeq" id="WP_194137721.1">
    <property type="nucleotide sequence ID" value="NZ_JADFFK010000033.1"/>
</dbReference>
<evidence type="ECO:0000313" key="3">
    <source>
        <dbReference type="EMBL" id="MBE9640451.1"/>
    </source>
</evidence>
<dbReference type="InterPro" id="IPR002656">
    <property type="entry name" value="Acyl_transf_3_dom"/>
</dbReference>
<dbReference type="PANTHER" id="PTHR23028">
    <property type="entry name" value="ACETYLTRANSFERASE"/>
    <property type="match status" value="1"/>
</dbReference>
<feature type="transmembrane region" description="Helical" evidence="1">
    <location>
        <begin position="16"/>
        <end position="35"/>
    </location>
</feature>
<dbReference type="Pfam" id="PF01757">
    <property type="entry name" value="Acyl_transf_3"/>
    <property type="match status" value="1"/>
</dbReference>
<organism evidence="3 4">
    <name type="scientific">Salipiger mangrovisoli</name>
    <dbReference type="NCBI Taxonomy" id="2865933"/>
    <lineage>
        <taxon>Bacteria</taxon>
        <taxon>Pseudomonadati</taxon>
        <taxon>Pseudomonadota</taxon>
        <taxon>Alphaproteobacteria</taxon>
        <taxon>Rhodobacterales</taxon>
        <taxon>Roseobacteraceae</taxon>
        <taxon>Salipiger</taxon>
    </lineage>
</organism>
<gene>
    <name evidence="3" type="ORF">IQ782_26710</name>
</gene>
<feature type="transmembrane region" description="Helical" evidence="1">
    <location>
        <begin position="260"/>
        <end position="281"/>
    </location>
</feature>
<keyword evidence="3" id="KW-0808">Transferase</keyword>
<sequence>MRRLSEVEPGTDNNFNLLRLVAASGVLVSHAYPIALGPEAQQPLERMLGMTLGHLCVLIFFCVSGFFITRSFDRCRSLPRFLEARALRVFPALAAMLVATVAVCGLWLTRAPAASFWEAAPPYVLRNISLFSPEYELPGVFGDAAYGPAINGSLWTLFYEVLCYLGVALLGVTGLLAPGRRGRICGVVIVLGCAAAVVLAGLRPGLLPMRLERLADLGLPFAIGGLFYLARQSVVLHLGVAALGLAASLAMLAGPWGTPLFAPVFAAALCYAVLTLGYAPIPLLRAYTRVGDYSYGIYIFAFPLQQLGAELGYRLPLANMLFAAPVTLICAILSWHLIEKPALSLKQGRPALPPSPGHAARAEASRE</sequence>
<evidence type="ECO:0000259" key="2">
    <source>
        <dbReference type="Pfam" id="PF01757"/>
    </source>
</evidence>
<proteinExistence type="predicted"/>
<dbReference type="GO" id="GO:0016746">
    <property type="term" value="F:acyltransferase activity"/>
    <property type="evidence" value="ECO:0007669"/>
    <property type="project" value="UniProtKB-KW"/>
</dbReference>
<name>A0ABR9XAH2_9RHOB</name>
<dbReference type="PANTHER" id="PTHR23028:SF131">
    <property type="entry name" value="BLR2367 PROTEIN"/>
    <property type="match status" value="1"/>
</dbReference>
<feature type="domain" description="Acyltransferase 3" evidence="2">
    <location>
        <begin position="13"/>
        <end position="335"/>
    </location>
</feature>
<reference evidence="3 4" key="1">
    <citation type="journal article" date="2021" name="Int. J. Syst. Evol. Microbiol.">
        <title>Salipiger mangrovisoli sp. nov., isolated from mangrove soil and the proposal for the reclassification of Paraphaeobacter pallidus as Salipiger pallidus comb. nov.</title>
        <authorList>
            <person name="Du J."/>
            <person name="Liu Y."/>
            <person name="Pei T."/>
            <person name="Deng M.R."/>
            <person name="Zhu H."/>
        </authorList>
    </citation>
    <scope>NUCLEOTIDE SEQUENCE [LARGE SCALE GENOMIC DNA]</scope>
    <source>
        <strain evidence="3 4">6D45A</strain>
    </source>
</reference>
<evidence type="ECO:0000256" key="1">
    <source>
        <dbReference type="SAM" id="Phobius"/>
    </source>
</evidence>
<feature type="transmembrane region" description="Helical" evidence="1">
    <location>
        <begin position="47"/>
        <end position="68"/>
    </location>
</feature>
<keyword evidence="3" id="KW-0012">Acyltransferase</keyword>
<protein>
    <submittedName>
        <fullName evidence="3">Acyltransferase</fullName>
    </submittedName>
</protein>
<keyword evidence="1" id="KW-1133">Transmembrane helix</keyword>
<feature type="transmembrane region" description="Helical" evidence="1">
    <location>
        <begin position="317"/>
        <end position="338"/>
    </location>
</feature>
<dbReference type="Proteomes" id="UP000607796">
    <property type="component" value="Unassembled WGS sequence"/>
</dbReference>
<dbReference type="InterPro" id="IPR050879">
    <property type="entry name" value="Acyltransferase_3"/>
</dbReference>
<evidence type="ECO:0000313" key="4">
    <source>
        <dbReference type="Proteomes" id="UP000607796"/>
    </source>
</evidence>
<feature type="transmembrane region" description="Helical" evidence="1">
    <location>
        <begin position="157"/>
        <end position="177"/>
    </location>
</feature>
<comment type="caution">
    <text evidence="3">The sequence shown here is derived from an EMBL/GenBank/DDBJ whole genome shotgun (WGS) entry which is preliminary data.</text>
</comment>
<keyword evidence="1" id="KW-0472">Membrane</keyword>
<feature type="transmembrane region" description="Helical" evidence="1">
    <location>
        <begin position="89"/>
        <end position="108"/>
    </location>
</feature>
<dbReference type="EMBL" id="JADFFK010000033">
    <property type="protein sequence ID" value="MBE9640451.1"/>
    <property type="molecule type" value="Genomic_DNA"/>
</dbReference>
<keyword evidence="1" id="KW-0812">Transmembrane</keyword>
<feature type="transmembrane region" description="Helical" evidence="1">
    <location>
        <begin position="235"/>
        <end position="254"/>
    </location>
</feature>
<feature type="transmembrane region" description="Helical" evidence="1">
    <location>
        <begin position="184"/>
        <end position="202"/>
    </location>
</feature>
<accession>A0ABR9XAH2</accession>